<dbReference type="GO" id="GO:0005634">
    <property type="term" value="C:nucleus"/>
    <property type="evidence" value="ECO:0007669"/>
    <property type="project" value="UniProtKB-SubCell"/>
</dbReference>
<dbReference type="Gene3D" id="1.10.10.60">
    <property type="entry name" value="Homeodomain-like"/>
    <property type="match status" value="1"/>
</dbReference>
<reference evidence="6" key="2">
    <citation type="submission" date="2020-08" db="EMBL/GenBank/DDBJ databases">
        <authorList>
            <person name="Shumante A."/>
            <person name="Zimin A.V."/>
            <person name="Puiu D."/>
            <person name="Salzberg S.L."/>
        </authorList>
    </citation>
    <scope>NUCLEOTIDE SEQUENCE</scope>
    <source>
        <strain evidence="6">WC2-LM</strain>
        <tissue evidence="6">Liver</tissue>
    </source>
</reference>
<feature type="region of interest" description="Disordered" evidence="4">
    <location>
        <begin position="186"/>
        <end position="254"/>
    </location>
</feature>
<evidence type="ECO:0000256" key="1">
    <source>
        <dbReference type="ARBA" id="ARBA00004123"/>
    </source>
</evidence>
<keyword evidence="8" id="KW-1185">Reference proteome</keyword>
<dbReference type="SUPFAM" id="SSF46689">
    <property type="entry name" value="Homeodomain-like"/>
    <property type="match status" value="1"/>
</dbReference>
<evidence type="ECO:0000313" key="8">
    <source>
        <dbReference type="Proteomes" id="UP000335636"/>
    </source>
</evidence>
<dbReference type="PROSITE" id="PS50071">
    <property type="entry name" value="HOMEOBOX_2"/>
    <property type="match status" value="1"/>
</dbReference>
<dbReference type="CDD" id="cd00086">
    <property type="entry name" value="homeodomain"/>
    <property type="match status" value="1"/>
</dbReference>
<dbReference type="InterPro" id="IPR050848">
    <property type="entry name" value="Homeobox_TF"/>
</dbReference>
<dbReference type="Proteomes" id="UP000335636">
    <property type="component" value="Unassembled WGS sequence"/>
</dbReference>
<dbReference type="GO" id="GO:0003677">
    <property type="term" value="F:DNA binding"/>
    <property type="evidence" value="ECO:0007669"/>
    <property type="project" value="UniProtKB-UniRule"/>
</dbReference>
<feature type="domain" description="Homeobox" evidence="5">
    <location>
        <begin position="108"/>
        <end position="190"/>
    </location>
</feature>
<evidence type="ECO:0000256" key="2">
    <source>
        <dbReference type="PROSITE-ProRule" id="PRU00108"/>
    </source>
</evidence>
<name>A0A5E4APK7_MARMO</name>
<evidence type="ECO:0000256" key="4">
    <source>
        <dbReference type="SAM" id="MobiDB-lite"/>
    </source>
</evidence>
<protein>
    <submittedName>
        <fullName evidence="6">Brain-specific homeobox protein-like</fullName>
    </submittedName>
</protein>
<dbReference type="AlphaFoldDB" id="A0A5E4APK7"/>
<feature type="compositionally biased region" description="Acidic residues" evidence="4">
    <location>
        <begin position="234"/>
        <end position="246"/>
    </location>
</feature>
<dbReference type="PANTHER" id="PTHR24333:SF16">
    <property type="entry name" value="BRAIN-SPECIFIC HOMEOBOX"/>
    <property type="match status" value="1"/>
</dbReference>
<keyword evidence="2 3" id="KW-0539">Nucleus</keyword>
<proteinExistence type="predicted"/>
<dbReference type="EMBL" id="WJEC01002488">
    <property type="protein sequence ID" value="KAF7476384.1"/>
    <property type="molecule type" value="Genomic_DNA"/>
</dbReference>
<dbReference type="Pfam" id="PF00046">
    <property type="entry name" value="Homeodomain"/>
    <property type="match status" value="2"/>
</dbReference>
<sequence length="254" mass="28556">MNLNFTSPLHPASSQRPTSFFIEDILLHKPKPLREVAPDHFASSLASRVPLLDYGYPLMPTPTLLAPHAHHPLHKGDHHHPYFLTTSGVPVPALFPHPQHAELPGKHCRRRKARTVFSDSQLSGLEKRFEIQRYLSTPERVELATALSLSETQQSLRLVWVWKNDTILFLSLRNQVKTWFQNRRMKHKKQLRKSQDEPKAPDGPESPEGSPRGPEAAAADARLSLPAGPFVLTEPEDEVDIGDEGELNSGPQVL</sequence>
<accession>A0A5E4APK7</accession>
<feature type="compositionally biased region" description="Low complexity" evidence="4">
    <location>
        <begin position="206"/>
        <end position="221"/>
    </location>
</feature>
<dbReference type="SMART" id="SM00389">
    <property type="entry name" value="HOX"/>
    <property type="match status" value="1"/>
</dbReference>
<evidence type="ECO:0000313" key="7">
    <source>
        <dbReference type="EMBL" id="VTJ58860.1"/>
    </source>
</evidence>
<feature type="compositionally biased region" description="Basic and acidic residues" evidence="4">
    <location>
        <begin position="193"/>
        <end position="202"/>
    </location>
</feature>
<dbReference type="EMBL" id="CABDUW010000110">
    <property type="protein sequence ID" value="VTJ58860.1"/>
    <property type="molecule type" value="Genomic_DNA"/>
</dbReference>
<dbReference type="Proteomes" id="UP000662637">
    <property type="component" value="Unassembled WGS sequence"/>
</dbReference>
<keyword evidence="2 3" id="KW-0371">Homeobox</keyword>
<organism evidence="7 8">
    <name type="scientific">Marmota monax</name>
    <name type="common">Woodchuck</name>
    <dbReference type="NCBI Taxonomy" id="9995"/>
    <lineage>
        <taxon>Eukaryota</taxon>
        <taxon>Metazoa</taxon>
        <taxon>Chordata</taxon>
        <taxon>Craniata</taxon>
        <taxon>Vertebrata</taxon>
        <taxon>Euteleostomi</taxon>
        <taxon>Mammalia</taxon>
        <taxon>Eutheria</taxon>
        <taxon>Euarchontoglires</taxon>
        <taxon>Glires</taxon>
        <taxon>Rodentia</taxon>
        <taxon>Sciuromorpha</taxon>
        <taxon>Sciuridae</taxon>
        <taxon>Xerinae</taxon>
        <taxon>Marmotini</taxon>
        <taxon>Marmota</taxon>
    </lineage>
</organism>
<gene>
    <name evidence="6" type="ORF">GHT09_012451</name>
    <name evidence="7" type="ORF">MONAX_5E032825</name>
</gene>
<keyword evidence="2 3" id="KW-0238">DNA-binding</keyword>
<feature type="DNA-binding region" description="Homeobox" evidence="2">
    <location>
        <begin position="110"/>
        <end position="191"/>
    </location>
</feature>
<evidence type="ECO:0000313" key="6">
    <source>
        <dbReference type="EMBL" id="KAF7476384.1"/>
    </source>
</evidence>
<evidence type="ECO:0000259" key="5">
    <source>
        <dbReference type="PROSITE" id="PS50071"/>
    </source>
</evidence>
<evidence type="ECO:0000256" key="3">
    <source>
        <dbReference type="RuleBase" id="RU000682"/>
    </source>
</evidence>
<comment type="subcellular location">
    <subcellularLocation>
        <location evidence="1 2 3">Nucleus</location>
    </subcellularLocation>
</comment>
<dbReference type="PANTHER" id="PTHR24333">
    <property type="entry name" value="HOMEO BOX HB9 LIKE A-RELATED"/>
    <property type="match status" value="1"/>
</dbReference>
<dbReference type="InterPro" id="IPR001356">
    <property type="entry name" value="HD"/>
</dbReference>
<reference evidence="7 8" key="1">
    <citation type="submission" date="2019-04" db="EMBL/GenBank/DDBJ databases">
        <authorList>
            <person name="Alioto T."/>
            <person name="Alioto T."/>
        </authorList>
    </citation>
    <scope>NUCLEOTIDE SEQUENCE [LARGE SCALE GENOMIC DNA]</scope>
</reference>
<dbReference type="InterPro" id="IPR009057">
    <property type="entry name" value="Homeodomain-like_sf"/>
</dbReference>